<comment type="caution">
    <text evidence="2">The sequence shown here is derived from an EMBL/GenBank/DDBJ whole genome shotgun (WGS) entry which is preliminary data.</text>
</comment>
<evidence type="ECO:0000313" key="3">
    <source>
        <dbReference type="Proteomes" id="UP000249720"/>
    </source>
</evidence>
<proteinExistence type="predicted"/>
<evidence type="ECO:0000313" key="2">
    <source>
        <dbReference type="EMBL" id="PZX60005.1"/>
    </source>
</evidence>
<dbReference type="AlphaFoldDB" id="A0A2W7SAZ1"/>
<sequence length="163" mass="19002">MEKGTKSNITGNQLEVTIKTVLTGKGFELLNYRVWEKNKEKYGEELLLENVPFTTIYEHKGNTEFLLISKKYDLRIRIECKWQQVAGSVDEKLPYLYLNTIEAMPENSIMILIDGAGWKAGAIKWLKDAVKQKKYTTEDTKNKEIFVFSLTEFFTWANKTFNK</sequence>
<dbReference type="Pfam" id="PF20472">
    <property type="entry name" value="PDDEXK_11"/>
    <property type="match status" value="1"/>
</dbReference>
<organism evidence="2 3">
    <name type="scientific">Hydrotalea sandarakina</name>
    <dbReference type="NCBI Taxonomy" id="1004304"/>
    <lineage>
        <taxon>Bacteria</taxon>
        <taxon>Pseudomonadati</taxon>
        <taxon>Bacteroidota</taxon>
        <taxon>Chitinophagia</taxon>
        <taxon>Chitinophagales</taxon>
        <taxon>Chitinophagaceae</taxon>
        <taxon>Hydrotalea</taxon>
    </lineage>
</organism>
<name>A0A2W7SAZ1_9BACT</name>
<dbReference type="InterPro" id="IPR046821">
    <property type="entry name" value="PDDEXK_11"/>
</dbReference>
<dbReference type="OrthoDB" id="5514786at2"/>
<keyword evidence="3" id="KW-1185">Reference proteome</keyword>
<gene>
    <name evidence="2" type="ORF">LX80_02724</name>
</gene>
<accession>A0A2W7SAZ1</accession>
<dbReference type="EMBL" id="QKZV01000012">
    <property type="protein sequence ID" value="PZX60005.1"/>
    <property type="molecule type" value="Genomic_DNA"/>
</dbReference>
<reference evidence="2 3" key="1">
    <citation type="submission" date="2018-06" db="EMBL/GenBank/DDBJ databases">
        <title>Genomic Encyclopedia of Archaeal and Bacterial Type Strains, Phase II (KMG-II): from individual species to whole genera.</title>
        <authorList>
            <person name="Goeker M."/>
        </authorList>
    </citation>
    <scope>NUCLEOTIDE SEQUENCE [LARGE SCALE GENOMIC DNA]</scope>
    <source>
        <strain evidence="2 3">DSM 23241</strain>
    </source>
</reference>
<dbReference type="Proteomes" id="UP000249720">
    <property type="component" value="Unassembled WGS sequence"/>
</dbReference>
<protein>
    <recommendedName>
        <fullName evidence="1">PD-(D/E)XK nuclease domain-containing protein</fullName>
    </recommendedName>
</protein>
<dbReference type="RefSeq" id="WP_111297200.1">
    <property type="nucleotide sequence ID" value="NZ_QKZV01000012.1"/>
</dbReference>
<feature type="domain" description="PD-(D/E)XK nuclease" evidence="1">
    <location>
        <begin position="7"/>
        <end position="161"/>
    </location>
</feature>
<evidence type="ECO:0000259" key="1">
    <source>
        <dbReference type="Pfam" id="PF20472"/>
    </source>
</evidence>